<dbReference type="Pfam" id="PF08368">
    <property type="entry name" value="FAST_2"/>
    <property type="match status" value="1"/>
</dbReference>
<dbReference type="EMBL" id="UFQT01000541">
    <property type="protein sequence ID" value="SSX25089.1"/>
    <property type="molecule type" value="Genomic_DNA"/>
</dbReference>
<accession>A0A336KIH1</accession>
<dbReference type="Pfam" id="PF06743">
    <property type="entry name" value="FAST_1"/>
    <property type="match status" value="1"/>
</dbReference>
<protein>
    <submittedName>
        <fullName evidence="2">CSON011909 protein</fullName>
    </submittedName>
</protein>
<reference evidence="3" key="2">
    <citation type="submission" date="2018-07" db="EMBL/GenBank/DDBJ databases">
        <authorList>
            <person name="Quirk P.G."/>
            <person name="Krulwich T.A."/>
        </authorList>
    </citation>
    <scope>NUCLEOTIDE SEQUENCE</scope>
</reference>
<dbReference type="EMBL" id="UFQS01000541">
    <property type="protein sequence ID" value="SSX04726.1"/>
    <property type="molecule type" value="Genomic_DNA"/>
</dbReference>
<dbReference type="GO" id="GO:0044528">
    <property type="term" value="P:regulation of mitochondrial mRNA stability"/>
    <property type="evidence" value="ECO:0007669"/>
    <property type="project" value="InterPro"/>
</dbReference>
<evidence type="ECO:0000313" key="3">
    <source>
        <dbReference type="EMBL" id="SSX25089.1"/>
    </source>
</evidence>
<gene>
    <name evidence="2" type="primary">CSON011909</name>
</gene>
<dbReference type="VEuPathDB" id="VectorBase:CSON011909"/>
<dbReference type="InterPro" id="IPR013584">
    <property type="entry name" value="RAP"/>
</dbReference>
<sequence length="952" mass="111481">MSQLITKRLNLTFYRCFNSNKSKIILKRPFSIQNKLVIGDQCEFSSSKQKIKRSSQFPLTRHFSSDITEESADDASEEPIFTEFDEICEKIEKFRETLYPNDVKEVVELNGVGDLKEFFEFLRNKEKFDNKITFCQTFIVLWDLMRHEIMANLAKPSELQRIHHTIFSHPELRSVLDTLKKYLDDDSLSFDEMSCIMMYLNKLGFSIKDPLIQQIINNFLDKIEKLDSNSSVPLSALSRYTVAIFTEVGLYPYYACIDVLPHIYRHLKECNDSESIRLITICMNHILKIITDDVMTMYKNKLRELMANGILNERTIKTNLKILLFLNYPEWAIHNSQLTRDLHLLMENDIENFQVKELFLVQKNIKNRLEPWNMIPKLVKRSDELMKTSPCPELLACSLIETVPEKRRNLSKVAQDLVETLDPASETAVPSLFKALRLLKTSNMALCDKYWDKVVTDIRSESNTIFNTVRHIHRYMHFNNNLAGTYRHREFERVITEFLLRELTYGLSAFMPSAFARAVSFIVAYSNNLVRDEMMPDFILDKIESMSGQFSIYDCLRMSKGIQIAHELRYRYFIPAREAPYLLKLEEILNNCAERHINQANLNIDDVNLILKAFNARKCSRKSNLFQKIIGKYDAIQDFCLSSRTIRDITFNLVMSSYQSPQLFEKFVHYIIQNKHYVGGETLEKTLTCFYNLGYIPGNEEFYELSNKIIARDFNFMSGLSIIQSCLALTFFKGLKKDLIHQVFNINFIKRLEEEIEGCYAKETYPERVLNNVMQLNRAVCLDIPEANVPWFQQNYIEAQMSKCEYNKPISRRFTIEISIPAPNIETKFKTDVRKTLLEIVPNQSWIKQNHVTPYGYKIEFVLYLNEKKEFIPPPEDDRSILGKITKIAVIPLRVEAYCENPPYTDLKGFEALKKYHLEILGYKVIQVNFRDWNSMYLNLPGARQDHLGPKI</sequence>
<feature type="domain" description="RAP" evidence="1">
    <location>
        <begin position="890"/>
        <end position="951"/>
    </location>
</feature>
<dbReference type="Pfam" id="PF08373">
    <property type="entry name" value="RAP"/>
    <property type="match status" value="1"/>
</dbReference>
<dbReference type="SMART" id="SM00952">
    <property type="entry name" value="RAP"/>
    <property type="match status" value="1"/>
</dbReference>
<evidence type="ECO:0000313" key="2">
    <source>
        <dbReference type="EMBL" id="SSX04726.1"/>
    </source>
</evidence>
<reference evidence="2" key="1">
    <citation type="submission" date="2018-04" db="EMBL/GenBank/DDBJ databases">
        <authorList>
            <person name="Go L.Y."/>
            <person name="Mitchell J.A."/>
        </authorList>
    </citation>
    <scope>NUCLEOTIDE SEQUENCE</scope>
    <source>
        <tissue evidence="2">Whole organism</tissue>
    </source>
</reference>
<dbReference type="InterPro" id="IPR013579">
    <property type="entry name" value="FAST_2"/>
</dbReference>
<dbReference type="AlphaFoldDB" id="A0A336KIH1"/>
<dbReference type="InterPro" id="IPR010622">
    <property type="entry name" value="FAST_Leu-rich"/>
</dbReference>
<evidence type="ECO:0000259" key="1">
    <source>
        <dbReference type="SMART" id="SM00952"/>
    </source>
</evidence>
<organism evidence="2">
    <name type="scientific">Culicoides sonorensis</name>
    <name type="common">Biting midge</name>
    <dbReference type="NCBI Taxonomy" id="179676"/>
    <lineage>
        <taxon>Eukaryota</taxon>
        <taxon>Metazoa</taxon>
        <taxon>Ecdysozoa</taxon>
        <taxon>Arthropoda</taxon>
        <taxon>Hexapoda</taxon>
        <taxon>Insecta</taxon>
        <taxon>Pterygota</taxon>
        <taxon>Neoptera</taxon>
        <taxon>Endopterygota</taxon>
        <taxon>Diptera</taxon>
        <taxon>Nematocera</taxon>
        <taxon>Chironomoidea</taxon>
        <taxon>Ceratopogonidae</taxon>
        <taxon>Ceratopogoninae</taxon>
        <taxon>Culicoides</taxon>
        <taxon>Monoculicoides</taxon>
    </lineage>
</organism>
<proteinExistence type="predicted"/>
<name>A0A336KIH1_CULSO</name>